<keyword evidence="10" id="KW-1185">Reference proteome</keyword>
<dbReference type="OrthoDB" id="3223244at2"/>
<evidence type="ECO:0000256" key="1">
    <source>
        <dbReference type="ARBA" id="ARBA00004651"/>
    </source>
</evidence>
<gene>
    <name evidence="9" type="ORF">Aple_069200</name>
</gene>
<evidence type="ECO:0000256" key="6">
    <source>
        <dbReference type="ARBA" id="ARBA00023136"/>
    </source>
</evidence>
<organism evidence="9 10">
    <name type="scientific">Acrocarpospora pleiomorpha</name>
    <dbReference type="NCBI Taxonomy" id="90975"/>
    <lineage>
        <taxon>Bacteria</taxon>
        <taxon>Bacillati</taxon>
        <taxon>Actinomycetota</taxon>
        <taxon>Actinomycetes</taxon>
        <taxon>Streptosporangiales</taxon>
        <taxon>Streptosporangiaceae</taxon>
        <taxon>Acrocarpospora</taxon>
    </lineage>
</organism>
<keyword evidence="5 7" id="KW-1133">Transmembrane helix</keyword>
<dbReference type="PANTHER" id="PTHR30489:SF0">
    <property type="entry name" value="LIPOPROTEIN-RELEASING SYSTEM TRANSMEMBRANE PROTEIN LOLE"/>
    <property type="match status" value="1"/>
</dbReference>
<comment type="caution">
    <text evidence="9">The sequence shown here is derived from an EMBL/GenBank/DDBJ whole genome shotgun (WGS) entry which is preliminary data.</text>
</comment>
<comment type="subcellular location">
    <subcellularLocation>
        <location evidence="1">Cell membrane</location>
        <topology evidence="1">Multi-pass membrane protein</topology>
    </subcellularLocation>
</comment>
<proteinExistence type="inferred from homology"/>
<accession>A0A5M3XWT6</accession>
<dbReference type="Proteomes" id="UP000377595">
    <property type="component" value="Unassembled WGS sequence"/>
</dbReference>
<feature type="transmembrane region" description="Helical" evidence="7">
    <location>
        <begin position="212"/>
        <end position="238"/>
    </location>
</feature>
<dbReference type="RefSeq" id="WP_155348874.1">
    <property type="nucleotide sequence ID" value="NZ_BAAAHM010000024.1"/>
</dbReference>
<evidence type="ECO:0000313" key="10">
    <source>
        <dbReference type="Proteomes" id="UP000377595"/>
    </source>
</evidence>
<feature type="transmembrane region" description="Helical" evidence="7">
    <location>
        <begin position="120"/>
        <end position="144"/>
    </location>
</feature>
<sequence>MAGSPGPDTMVVAQQEGEDPAMSMGKAIPVRFPDGTTRRLEVVAVVRQASEALPIPSVLLDRDLLRAHDPRARTEVAYVSGAGVPAVRAAVAAAGTRARTGNAADYAEALYGTARDSNNLLLALVGGMSLAYTFIALANTLVMTTADRRREFAMLRMAGATRGQIVRLAAYEAAAAVLAGAVLGVTVALLTLRSLVSGLSENFVTISPVMPWALTAAATGTCLAAAATTAALTATYTLGRQSRRQPRMPRS</sequence>
<name>A0A5M3XWT6_9ACTN</name>
<evidence type="ECO:0000259" key="8">
    <source>
        <dbReference type="Pfam" id="PF02687"/>
    </source>
</evidence>
<dbReference type="EMBL" id="BLAF01000047">
    <property type="protein sequence ID" value="GES24021.1"/>
    <property type="molecule type" value="Genomic_DNA"/>
</dbReference>
<evidence type="ECO:0000256" key="5">
    <source>
        <dbReference type="ARBA" id="ARBA00022989"/>
    </source>
</evidence>
<evidence type="ECO:0000256" key="2">
    <source>
        <dbReference type="ARBA" id="ARBA00005236"/>
    </source>
</evidence>
<evidence type="ECO:0000256" key="7">
    <source>
        <dbReference type="SAM" id="Phobius"/>
    </source>
</evidence>
<dbReference type="PANTHER" id="PTHR30489">
    <property type="entry name" value="LIPOPROTEIN-RELEASING SYSTEM TRANSMEMBRANE PROTEIN LOLE"/>
    <property type="match status" value="1"/>
</dbReference>
<comment type="similarity">
    <text evidence="2">Belongs to the ABC-4 integral membrane protein family. LolC/E subfamily.</text>
</comment>
<dbReference type="InterPro" id="IPR003838">
    <property type="entry name" value="ABC3_permease_C"/>
</dbReference>
<keyword evidence="4 7" id="KW-0812">Transmembrane</keyword>
<reference evidence="9 10" key="1">
    <citation type="submission" date="2019-10" db="EMBL/GenBank/DDBJ databases">
        <title>Whole genome shotgun sequence of Acrocarpospora pleiomorpha NBRC 16267.</title>
        <authorList>
            <person name="Ichikawa N."/>
            <person name="Kimura A."/>
            <person name="Kitahashi Y."/>
            <person name="Komaki H."/>
            <person name="Oguchi A."/>
        </authorList>
    </citation>
    <scope>NUCLEOTIDE SEQUENCE [LARGE SCALE GENOMIC DNA]</scope>
    <source>
        <strain evidence="9 10">NBRC 16267</strain>
    </source>
</reference>
<evidence type="ECO:0000256" key="3">
    <source>
        <dbReference type="ARBA" id="ARBA00022475"/>
    </source>
</evidence>
<keyword evidence="3" id="KW-1003">Cell membrane</keyword>
<dbReference type="GO" id="GO:0044874">
    <property type="term" value="P:lipoprotein localization to outer membrane"/>
    <property type="evidence" value="ECO:0007669"/>
    <property type="project" value="TreeGrafter"/>
</dbReference>
<feature type="domain" description="ABC3 transporter permease C-terminal" evidence="8">
    <location>
        <begin position="125"/>
        <end position="234"/>
    </location>
</feature>
<evidence type="ECO:0000313" key="9">
    <source>
        <dbReference type="EMBL" id="GES24021.1"/>
    </source>
</evidence>
<dbReference type="GO" id="GO:0098797">
    <property type="term" value="C:plasma membrane protein complex"/>
    <property type="evidence" value="ECO:0007669"/>
    <property type="project" value="TreeGrafter"/>
</dbReference>
<dbReference type="Pfam" id="PF02687">
    <property type="entry name" value="FtsX"/>
    <property type="match status" value="1"/>
</dbReference>
<dbReference type="InterPro" id="IPR051447">
    <property type="entry name" value="Lipoprotein-release_system"/>
</dbReference>
<feature type="transmembrane region" description="Helical" evidence="7">
    <location>
        <begin position="165"/>
        <end position="192"/>
    </location>
</feature>
<evidence type="ECO:0000256" key="4">
    <source>
        <dbReference type="ARBA" id="ARBA00022692"/>
    </source>
</evidence>
<dbReference type="AlphaFoldDB" id="A0A5M3XWT6"/>
<keyword evidence="6 7" id="KW-0472">Membrane</keyword>
<protein>
    <recommendedName>
        <fullName evidence="8">ABC3 transporter permease C-terminal domain-containing protein</fullName>
    </recommendedName>
</protein>